<dbReference type="InterPro" id="IPR006680">
    <property type="entry name" value="Amidohydro-rel"/>
</dbReference>
<feature type="domain" description="Amidohydrolase-related" evidence="2">
    <location>
        <begin position="3"/>
        <end position="273"/>
    </location>
</feature>
<sequence>MRIDAHHHYWRYDAASYPWIDDSMTRLQQDFLPQDLAPLLGQHRLAASIAVQARQSAAETQQLLQWAQALPATQVVGWIDVTAADLAPQLAALRHPRLRGFRHLVQDEPDPAGWLGQPRVAAGMQQLQAQRYVWEMLVTWRHLADATQFAARHDRHWLVLDHLGKPDIARGAQAWGEQVAELAAMPHVVCKLSGLVTEAPHGQWSRAQLRPFIDEALARFGPERLMFGSDWPVCLLAAEYHAVAQLVDEAAAELSTHEQAALWGETAAQVYGLTGENNESVFAG</sequence>
<dbReference type="InterPro" id="IPR032466">
    <property type="entry name" value="Metal_Hydrolase"/>
</dbReference>
<dbReference type="GO" id="GO:0016787">
    <property type="term" value="F:hydrolase activity"/>
    <property type="evidence" value="ECO:0007669"/>
    <property type="project" value="UniProtKB-KW"/>
</dbReference>
<dbReference type="AlphaFoldDB" id="A0A1V9DC08"/>
<dbReference type="EMBL" id="MWUE01000027">
    <property type="protein sequence ID" value="OQP31420.1"/>
    <property type="molecule type" value="Genomic_DNA"/>
</dbReference>
<comment type="caution">
    <text evidence="3">The sequence shown here is derived from an EMBL/GenBank/DDBJ whole genome shotgun (WGS) entry which is preliminary data.</text>
</comment>
<evidence type="ECO:0000259" key="2">
    <source>
        <dbReference type="Pfam" id="PF04909"/>
    </source>
</evidence>
<dbReference type="InterPro" id="IPR052350">
    <property type="entry name" value="Metallo-dep_Lactonases"/>
</dbReference>
<keyword evidence="3" id="KW-0378">Hydrolase</keyword>
<comment type="similarity">
    <text evidence="1">Belongs to the metallo-dependent hydrolases superfamily.</text>
</comment>
<proteinExistence type="inferred from homology"/>
<dbReference type="OrthoDB" id="9787654at2"/>
<reference evidence="3 4" key="1">
    <citation type="submission" date="2017-02" db="EMBL/GenBank/DDBJ databases">
        <title>Whole genome shotgun sequence of Pantoea agglomerans strain AS1 isolated from a cycad, Zamia floridana in Central Florida, USA.</title>
        <authorList>
            <person name="Lata P."/>
            <person name="Govindarajan S."/>
            <person name="Qi F."/>
            <person name="Li J.-L."/>
            <person name="Maurya S.K."/>
            <person name="Sahoo M.K."/>
        </authorList>
    </citation>
    <scope>NUCLEOTIDE SEQUENCE [LARGE SCALE GENOMIC DNA]</scope>
    <source>
        <strain evidence="3 4">AS1</strain>
    </source>
</reference>
<name>A0A1V9DC08_9GAMM</name>
<dbReference type="SUPFAM" id="SSF51556">
    <property type="entry name" value="Metallo-dependent hydrolases"/>
    <property type="match status" value="1"/>
</dbReference>
<dbReference type="PANTHER" id="PTHR43569:SF2">
    <property type="entry name" value="AMIDOHYDROLASE-RELATED DOMAIN-CONTAINING PROTEIN"/>
    <property type="match status" value="1"/>
</dbReference>
<dbReference type="Proteomes" id="UP000192769">
    <property type="component" value="Unassembled WGS sequence"/>
</dbReference>
<dbReference type="Gene3D" id="3.20.20.140">
    <property type="entry name" value="Metal-dependent hydrolases"/>
    <property type="match status" value="1"/>
</dbReference>
<dbReference type="RefSeq" id="WP_081141111.1">
    <property type="nucleotide sequence ID" value="NZ_MWUE01000027.1"/>
</dbReference>
<evidence type="ECO:0000256" key="1">
    <source>
        <dbReference type="ARBA" id="ARBA00038310"/>
    </source>
</evidence>
<organism evidence="3 4">
    <name type="scientific">Pantoea latae</name>
    <dbReference type="NCBI Taxonomy" id="1964541"/>
    <lineage>
        <taxon>Bacteria</taxon>
        <taxon>Pseudomonadati</taxon>
        <taxon>Pseudomonadota</taxon>
        <taxon>Gammaproteobacteria</taxon>
        <taxon>Enterobacterales</taxon>
        <taxon>Erwiniaceae</taxon>
        <taxon>Pantoea</taxon>
    </lineage>
</organism>
<gene>
    <name evidence="3" type="ORF">B2J69_18570</name>
</gene>
<dbReference type="Pfam" id="PF04909">
    <property type="entry name" value="Amidohydro_2"/>
    <property type="match status" value="1"/>
</dbReference>
<keyword evidence="4" id="KW-1185">Reference proteome</keyword>
<evidence type="ECO:0000313" key="3">
    <source>
        <dbReference type="EMBL" id="OQP31420.1"/>
    </source>
</evidence>
<accession>A0A1V9DC08</accession>
<protein>
    <submittedName>
        <fullName evidence="3">Amidohydrolase</fullName>
    </submittedName>
</protein>
<dbReference type="PANTHER" id="PTHR43569">
    <property type="entry name" value="AMIDOHYDROLASE"/>
    <property type="match status" value="1"/>
</dbReference>
<evidence type="ECO:0000313" key="4">
    <source>
        <dbReference type="Proteomes" id="UP000192769"/>
    </source>
</evidence>